<keyword evidence="7" id="KW-0411">Iron-sulfur</keyword>
<dbReference type="Pfam" id="PF02754">
    <property type="entry name" value="CCG"/>
    <property type="match status" value="1"/>
</dbReference>
<keyword evidence="5" id="KW-0560">Oxidoreductase</keyword>
<dbReference type="SUPFAM" id="SSF55103">
    <property type="entry name" value="FAD-linked oxidases, C-terminal domain"/>
    <property type="match status" value="1"/>
</dbReference>
<comment type="caution">
    <text evidence="9">The sequence shown here is derived from an EMBL/GenBank/DDBJ whole genome shotgun (WGS) entry which is preliminary data.</text>
</comment>
<dbReference type="EMBL" id="JADLQN010000003">
    <property type="protein sequence ID" value="MBF6356704.1"/>
    <property type="molecule type" value="Genomic_DNA"/>
</dbReference>
<keyword evidence="4" id="KW-0274">FAD</keyword>
<evidence type="ECO:0000256" key="3">
    <source>
        <dbReference type="ARBA" id="ARBA00022723"/>
    </source>
</evidence>
<dbReference type="InterPro" id="IPR016166">
    <property type="entry name" value="FAD-bd_PCMH"/>
</dbReference>
<dbReference type="InterPro" id="IPR004113">
    <property type="entry name" value="FAD-bd_oxidored_4_C"/>
</dbReference>
<proteinExistence type="predicted"/>
<evidence type="ECO:0000256" key="5">
    <source>
        <dbReference type="ARBA" id="ARBA00023002"/>
    </source>
</evidence>
<gene>
    <name evidence="9" type="ORF">IU449_19500</name>
</gene>
<evidence type="ECO:0000256" key="6">
    <source>
        <dbReference type="ARBA" id="ARBA00023004"/>
    </source>
</evidence>
<evidence type="ECO:0000256" key="4">
    <source>
        <dbReference type="ARBA" id="ARBA00022827"/>
    </source>
</evidence>
<evidence type="ECO:0000313" key="9">
    <source>
        <dbReference type="EMBL" id="MBF6356704.1"/>
    </source>
</evidence>
<dbReference type="Pfam" id="PF13183">
    <property type="entry name" value="Fer4_8"/>
    <property type="match status" value="1"/>
</dbReference>
<evidence type="ECO:0000259" key="8">
    <source>
        <dbReference type="PROSITE" id="PS51387"/>
    </source>
</evidence>
<dbReference type="InterPro" id="IPR016169">
    <property type="entry name" value="FAD-bd_PCMH_sub2"/>
</dbReference>
<evidence type="ECO:0000313" key="10">
    <source>
        <dbReference type="Proteomes" id="UP000707731"/>
    </source>
</evidence>
<dbReference type="Gene3D" id="3.30.70.2740">
    <property type="match status" value="1"/>
</dbReference>
<dbReference type="Pfam" id="PF02913">
    <property type="entry name" value="FAD-oxidase_C"/>
    <property type="match status" value="1"/>
</dbReference>
<organism evidence="9 10">
    <name type="scientific">Nocardia higoensis</name>
    <dbReference type="NCBI Taxonomy" id="228599"/>
    <lineage>
        <taxon>Bacteria</taxon>
        <taxon>Bacillati</taxon>
        <taxon>Actinomycetota</taxon>
        <taxon>Actinomycetes</taxon>
        <taxon>Mycobacteriales</taxon>
        <taxon>Nocardiaceae</taxon>
        <taxon>Nocardia</taxon>
    </lineage>
</organism>
<dbReference type="InterPro" id="IPR006094">
    <property type="entry name" value="Oxid_FAD_bind_N"/>
</dbReference>
<dbReference type="Proteomes" id="UP000707731">
    <property type="component" value="Unassembled WGS sequence"/>
</dbReference>
<evidence type="ECO:0000256" key="7">
    <source>
        <dbReference type="ARBA" id="ARBA00023014"/>
    </source>
</evidence>
<dbReference type="Gene3D" id="3.30.465.10">
    <property type="match status" value="1"/>
</dbReference>
<keyword evidence="2" id="KW-0285">Flavoprotein</keyword>
<evidence type="ECO:0000256" key="1">
    <source>
        <dbReference type="ARBA" id="ARBA00001974"/>
    </source>
</evidence>
<dbReference type="Pfam" id="PF01565">
    <property type="entry name" value="FAD_binding_4"/>
    <property type="match status" value="1"/>
</dbReference>
<sequence length="944" mass="99590">MRGVSEEQLFAALRAGLDGEVDTSPRRRAEYSSDASNYRVPPAAVVFPRGDEDIAATLAFARENGLSVTARGAGTSVAGNAVGPGVVLDFSRHMNRVLDLDAERRVARVQPGVVLSSLQRLARPHGLRFGPDPSTQDRCTLGGMIGNNACGPHAVSWGRTSDNIVALRVLDGRGSERALAADLSVVPDLPEFTGTHLALLRTELGRFGRQASGYGLEHLLPERGRAVAKAFAGTEGTCGLLLDAELRLVPLPGATTLTVLGYPDIATAADDVAAVMSCDPIAVEGIDSRLVDVVRAHRGAVPDLPRGGAWLFVETGGATADESRAAARLLCGAAHALESRIVTDAAVAATLWRIRADGAGLAGRTAQGTPAWPGWEDAAVPPERLGGYLREFAALTAEHGIDGLLYGHIGDGCIHVRLDLPIADAPTRFRAFLFDAAELVVRHGGSLSGEHGDGRARSELLSVMYPPPVLAAFAEFKALFDPEGVLNPGVLVEPNAVDADLRVAGVAPLPSAGGFALPHDGGDLATAVHRCVGVGRCRADNRQAGGFMCPSYLATGDEKDNTRGRARVLQEVVRGALPVTSPAVAESLDLCLSCKACRTDCPAGVDMAAYKSEILYRRYRRRLRPVDHYTLGMLPRWLASATRTPRLVNALSSRKMLRRWGLRAAGLDPHRPVPRLADRSFRRARRVRGNGNTGAPTVMLWLDTFTDAFAPEIADAAVRLLESTGHTVIIPGKRVCCGLTWISTGQLDGARARLRATLDALDDHVRAGGLVVGLEPSCTAALRADLPELLPEDPRAARAARAVRTLAEFLAEQPGWRPPDRSGRSVVVQPHCHQHAVLGFASDRQLIADTGADVVEISGCCGLAGNFGMQAGHYDISARIAGAGLLPALAQAGEAAVFLADGFSCRTQAAQLAGRSGTHLAQFLAGPDPRVAQSPNGSVPGGIW</sequence>
<keyword evidence="6" id="KW-0408">Iron</keyword>
<dbReference type="PROSITE" id="PS00198">
    <property type="entry name" value="4FE4S_FER_1"/>
    <property type="match status" value="1"/>
</dbReference>
<dbReference type="InterPro" id="IPR004017">
    <property type="entry name" value="Cys_rich_dom"/>
</dbReference>
<dbReference type="InterPro" id="IPR036318">
    <property type="entry name" value="FAD-bd_PCMH-like_sf"/>
</dbReference>
<dbReference type="PANTHER" id="PTHR11748">
    <property type="entry name" value="D-LACTATE DEHYDROGENASE"/>
    <property type="match status" value="1"/>
</dbReference>
<dbReference type="InterPro" id="IPR017896">
    <property type="entry name" value="4Fe4S_Fe-S-bd"/>
</dbReference>
<feature type="domain" description="FAD-binding PCMH-type" evidence="8">
    <location>
        <begin position="38"/>
        <end position="251"/>
    </location>
</feature>
<comment type="cofactor">
    <cofactor evidence="1">
        <name>FAD</name>
        <dbReference type="ChEBI" id="CHEBI:57692"/>
    </cofactor>
</comment>
<name>A0ABS0DE69_9NOCA</name>
<keyword evidence="10" id="KW-1185">Reference proteome</keyword>
<evidence type="ECO:0000256" key="2">
    <source>
        <dbReference type="ARBA" id="ARBA00022630"/>
    </source>
</evidence>
<dbReference type="InterPro" id="IPR016164">
    <property type="entry name" value="FAD-linked_Oxase-like_C"/>
</dbReference>
<protein>
    <submittedName>
        <fullName evidence="9">FAD-binding oxidoreductase</fullName>
    </submittedName>
</protein>
<dbReference type="SUPFAM" id="SSF46548">
    <property type="entry name" value="alpha-helical ferredoxin"/>
    <property type="match status" value="1"/>
</dbReference>
<dbReference type="SUPFAM" id="SSF56176">
    <property type="entry name" value="FAD-binding/transporter-associated domain-like"/>
    <property type="match status" value="1"/>
</dbReference>
<reference evidence="9 10" key="1">
    <citation type="submission" date="2020-10" db="EMBL/GenBank/DDBJ databases">
        <title>Identification of Nocardia species via Next-generation sequencing and recognition of intraspecies genetic diversity.</title>
        <authorList>
            <person name="Li P."/>
            <person name="Li P."/>
            <person name="Lu B."/>
        </authorList>
    </citation>
    <scope>NUCLEOTIDE SEQUENCE [LARGE SCALE GENOMIC DNA]</scope>
    <source>
        <strain evidence="9 10">BJ06-0143</strain>
    </source>
</reference>
<dbReference type="InterPro" id="IPR017900">
    <property type="entry name" value="4Fe4S_Fe_S_CS"/>
</dbReference>
<dbReference type="PANTHER" id="PTHR11748:SF119">
    <property type="entry name" value="D-2-HYDROXYGLUTARATE DEHYDROGENASE"/>
    <property type="match status" value="1"/>
</dbReference>
<accession>A0ABS0DE69</accession>
<keyword evidence="3" id="KW-0479">Metal-binding</keyword>
<dbReference type="PROSITE" id="PS51387">
    <property type="entry name" value="FAD_PCMH"/>
    <property type="match status" value="1"/>
</dbReference>